<organism evidence="5 6">
    <name type="scientific">Kribbella karoonensis</name>
    <dbReference type="NCBI Taxonomy" id="324851"/>
    <lineage>
        <taxon>Bacteria</taxon>
        <taxon>Bacillati</taxon>
        <taxon>Actinomycetota</taxon>
        <taxon>Actinomycetes</taxon>
        <taxon>Propionibacteriales</taxon>
        <taxon>Kribbellaceae</taxon>
        <taxon>Kribbella</taxon>
    </lineage>
</organism>
<evidence type="ECO:0008006" key="7">
    <source>
        <dbReference type="Google" id="ProtNLM"/>
    </source>
</evidence>
<dbReference type="CDD" id="cd01107">
    <property type="entry name" value="HTH_BmrR"/>
    <property type="match status" value="1"/>
</dbReference>
<keyword evidence="6" id="KW-1185">Reference proteome</keyword>
<name>A0ABN2E723_9ACTN</name>
<comment type="caution">
    <text evidence="5">The sequence shown here is derived from an EMBL/GenBank/DDBJ whole genome shotgun (WGS) entry which is preliminary data.</text>
</comment>
<gene>
    <name evidence="5" type="ORF">GCM10009742_49850</name>
</gene>
<keyword evidence="1" id="KW-0238">DNA-binding</keyword>
<feature type="domain" description="HTH merR-type" evidence="3">
    <location>
        <begin position="1"/>
        <end position="71"/>
    </location>
</feature>
<dbReference type="EMBL" id="BAAAND010000008">
    <property type="protein sequence ID" value="GAA1596952.1"/>
    <property type="molecule type" value="Genomic_DNA"/>
</dbReference>
<dbReference type="Pfam" id="PF02861">
    <property type="entry name" value="Clp_N"/>
    <property type="match status" value="1"/>
</dbReference>
<dbReference type="PROSITE" id="PS50937">
    <property type="entry name" value="HTH_MERR_2"/>
    <property type="match status" value="1"/>
</dbReference>
<evidence type="ECO:0000259" key="3">
    <source>
        <dbReference type="PROSITE" id="PS50937"/>
    </source>
</evidence>
<dbReference type="SUPFAM" id="SSF46955">
    <property type="entry name" value="Putative DNA-binding domain"/>
    <property type="match status" value="1"/>
</dbReference>
<dbReference type="SMART" id="SM00422">
    <property type="entry name" value="HTH_MERR"/>
    <property type="match status" value="1"/>
</dbReference>
<evidence type="ECO:0000313" key="6">
    <source>
        <dbReference type="Proteomes" id="UP001500190"/>
    </source>
</evidence>
<dbReference type="Gene3D" id="1.10.1780.10">
    <property type="entry name" value="Clp, N-terminal domain"/>
    <property type="match status" value="1"/>
</dbReference>
<dbReference type="InterPro" id="IPR036628">
    <property type="entry name" value="Clp_N_dom_sf"/>
</dbReference>
<dbReference type="Pfam" id="PF13411">
    <property type="entry name" value="MerR_1"/>
    <property type="match status" value="1"/>
</dbReference>
<feature type="domain" description="Clp R" evidence="4">
    <location>
        <begin position="198"/>
        <end position="341"/>
    </location>
</feature>
<dbReference type="SUPFAM" id="SSF81923">
    <property type="entry name" value="Double Clp-N motif"/>
    <property type="match status" value="1"/>
</dbReference>
<dbReference type="InterPro" id="IPR004176">
    <property type="entry name" value="Clp_R_N"/>
</dbReference>
<evidence type="ECO:0000256" key="1">
    <source>
        <dbReference type="ARBA" id="ARBA00023125"/>
    </source>
</evidence>
<evidence type="ECO:0000259" key="4">
    <source>
        <dbReference type="PROSITE" id="PS51903"/>
    </source>
</evidence>
<dbReference type="InterPro" id="IPR047057">
    <property type="entry name" value="MerR_fam"/>
</dbReference>
<dbReference type="PROSITE" id="PS00552">
    <property type="entry name" value="HTH_MERR_1"/>
    <property type="match status" value="1"/>
</dbReference>
<reference evidence="5 6" key="1">
    <citation type="journal article" date="2019" name="Int. J. Syst. Evol. Microbiol.">
        <title>The Global Catalogue of Microorganisms (GCM) 10K type strain sequencing project: providing services to taxonomists for standard genome sequencing and annotation.</title>
        <authorList>
            <consortium name="The Broad Institute Genomics Platform"/>
            <consortium name="The Broad Institute Genome Sequencing Center for Infectious Disease"/>
            <person name="Wu L."/>
            <person name="Ma J."/>
        </authorList>
    </citation>
    <scope>NUCLEOTIDE SEQUENCE [LARGE SCALE GENOMIC DNA]</scope>
    <source>
        <strain evidence="5 6">JCM 14304</strain>
    </source>
</reference>
<accession>A0ABN2E723</accession>
<dbReference type="InterPro" id="IPR000551">
    <property type="entry name" value="MerR-type_HTH_dom"/>
</dbReference>
<evidence type="ECO:0000313" key="5">
    <source>
        <dbReference type="EMBL" id="GAA1596952.1"/>
    </source>
</evidence>
<dbReference type="PROSITE" id="PS51903">
    <property type="entry name" value="CLP_R"/>
    <property type="match status" value="1"/>
</dbReference>
<evidence type="ECO:0000256" key="2">
    <source>
        <dbReference type="PROSITE-ProRule" id="PRU01251"/>
    </source>
</evidence>
<dbReference type="RefSeq" id="WP_344195391.1">
    <property type="nucleotide sequence ID" value="NZ_BAAAND010000008.1"/>
</dbReference>
<dbReference type="PANTHER" id="PTHR30204">
    <property type="entry name" value="REDOX-CYCLING DRUG-SENSING TRANSCRIPTIONAL ACTIVATOR SOXR"/>
    <property type="match status" value="1"/>
</dbReference>
<sequence>MLSIGEFARASGLTPKALRLYDELDLLTPAAVDQHNGYRYYTDDQVEQARLVARLRSAAVPLPRIAAIIRAATPQDAADEVLSYWRHVEADRAAAREVITSLVALLKGQDNSMASPDALNITLGELIAGLYEDHPDADDLTRIAEARRRARALTDLGEQLVDHYVSEAKLGGASWSEIGDALGVSGKSAERSRTSDVFARYTNLNRHCIVLAQEAARTHKHDLIGTEHLLLGLLSEPRGLAYDVLTAQGTSEQQVREAVEAALPAPGEKALPGHIAFGPDSKEAIKETLRAASELGHDWVGTEHTLLGLIRVEDSGAARILRGLGFTPDTLHATIKSEIAARLAE</sequence>
<dbReference type="Proteomes" id="UP001500190">
    <property type="component" value="Unassembled WGS sequence"/>
</dbReference>
<dbReference type="PANTHER" id="PTHR30204:SF97">
    <property type="entry name" value="MERR FAMILY REGULATORY PROTEIN"/>
    <property type="match status" value="1"/>
</dbReference>
<keyword evidence="2" id="KW-0677">Repeat</keyword>
<protein>
    <recommendedName>
        <fullName evidence="7">MerR family transcriptional regulator</fullName>
    </recommendedName>
</protein>
<dbReference type="InterPro" id="IPR009061">
    <property type="entry name" value="DNA-bd_dom_put_sf"/>
</dbReference>
<dbReference type="Gene3D" id="1.10.1660.10">
    <property type="match status" value="1"/>
</dbReference>
<proteinExistence type="predicted"/>